<proteinExistence type="predicted"/>
<dbReference type="RefSeq" id="WP_187974296.1">
    <property type="nucleotide sequence ID" value="NZ_CP046884.1"/>
</dbReference>
<reference evidence="1 2" key="1">
    <citation type="submission" date="2019-12" db="EMBL/GenBank/DDBJ databases">
        <title>Corynebacterium sp. nov., isolated from feces of the Anser Albifrons in China.</title>
        <authorList>
            <person name="Liu Q."/>
        </authorList>
    </citation>
    <scope>NUCLEOTIDE SEQUENCE [LARGE SCALE GENOMIC DNA]</scope>
    <source>
        <strain evidence="1 2">4H37-19</strain>
    </source>
</reference>
<dbReference type="Proteomes" id="UP000516320">
    <property type="component" value="Chromosome"/>
</dbReference>
<evidence type="ECO:0000313" key="1">
    <source>
        <dbReference type="EMBL" id="QNQ90987.1"/>
    </source>
</evidence>
<name>A0A7H0SR12_9CORY</name>
<sequence length="175" mass="18361">MNKLAKTFLIFGAAGLILSSAMGTAMAEDSTQSEVTQAATYDQGNGGYYAEAVGDHAIKITLSNASFRPERKELQVVNSHGEVVETLGSRMQASNGQKLGAHYEVVSDSQALIHFENPRIALPGGWGDYAKCISKSAAGNALSGCVVGAIGGGWMPSWCWDWAISGGVTGLVTCW</sequence>
<protein>
    <submittedName>
        <fullName evidence="1">Uncharacterized protein</fullName>
    </submittedName>
</protein>
<evidence type="ECO:0000313" key="2">
    <source>
        <dbReference type="Proteomes" id="UP000516320"/>
    </source>
</evidence>
<dbReference type="KEGG" id="cpoy:GP475_10350"/>
<gene>
    <name evidence="1" type="ORF">GP475_10350</name>
</gene>
<organism evidence="1 2">
    <name type="scientific">Corynebacterium poyangense</name>
    <dbReference type="NCBI Taxonomy" id="2684405"/>
    <lineage>
        <taxon>Bacteria</taxon>
        <taxon>Bacillati</taxon>
        <taxon>Actinomycetota</taxon>
        <taxon>Actinomycetes</taxon>
        <taxon>Mycobacteriales</taxon>
        <taxon>Corynebacteriaceae</taxon>
        <taxon>Corynebacterium</taxon>
    </lineage>
</organism>
<dbReference type="EMBL" id="CP046884">
    <property type="protein sequence ID" value="QNQ90987.1"/>
    <property type="molecule type" value="Genomic_DNA"/>
</dbReference>
<dbReference type="AlphaFoldDB" id="A0A7H0SR12"/>
<accession>A0A7H0SR12</accession>
<keyword evidence="2" id="KW-1185">Reference proteome</keyword>